<sequence>MHMPFAGNNFVRNQNFVSDRNAGPPSNTISAEKVDNEFDNLTAGLTTVKTAHETQKSLFPVPATANAGQYMRTNAAGTAFELRTAEQTRTDLSVVLPGRLAFQYPTTTQWVVPAGVRRVWVEVYGGGGGTTGFYQGTANAKMYSGGGGGYAASYIDVTPGAVIPITVGAAGATGSTGPGTNGGDSSFGTFLSAGGGKSVQYDGDVAMGGTAPYSATIFQMGGRGRPAPMGGVEAKSGMAGGPLGGRAIGWFDAVSPWPGAGGSAQQLNQTNAYYTAAGAGAVIVSW</sequence>
<proteinExistence type="predicted"/>
<dbReference type="AlphaFoldDB" id="A0A0P0YWW0"/>
<feature type="domain" description="Glycine-rich" evidence="1">
    <location>
        <begin position="107"/>
        <end position="275"/>
    </location>
</feature>
<reference evidence="2" key="1">
    <citation type="journal article" date="2015" name="Proc. Natl. Acad. Sci. U.S.A.">
        <title>Bacterial clade with the ribosomal RNA operon on a small plasmid rather than the chromosome.</title>
        <authorList>
            <person name="Anda M."/>
            <person name="Ohtsubo Y."/>
            <person name="Okubo T."/>
            <person name="Sugawara M."/>
            <person name="Nagata Y."/>
            <person name="Tsuda M."/>
            <person name="Minamisawa K."/>
            <person name="Mitsui H."/>
        </authorList>
    </citation>
    <scope>NUCLEOTIDE SEQUENCE</scope>
    <source>
        <strain evidence="2">DSM 21988</strain>
    </source>
</reference>
<protein>
    <submittedName>
        <fullName evidence="2">Putative phage protein</fullName>
    </submittedName>
</protein>
<dbReference type="Pfam" id="PF21722">
    <property type="entry name" value="Gly_rich_2"/>
    <property type="match status" value="1"/>
</dbReference>
<name>A0A0P0YWW0_9HYPH</name>
<organism evidence="2">
    <name type="scientific">Aureimonas altamirensis</name>
    <dbReference type="NCBI Taxonomy" id="370622"/>
    <lineage>
        <taxon>Bacteria</taxon>
        <taxon>Pseudomonadati</taxon>
        <taxon>Pseudomonadota</taxon>
        <taxon>Alphaproteobacteria</taxon>
        <taxon>Hyphomicrobiales</taxon>
        <taxon>Aurantimonadaceae</taxon>
        <taxon>Aureimonas</taxon>
    </lineage>
</organism>
<dbReference type="EMBL" id="LC066370">
    <property type="protein sequence ID" value="BAT25906.1"/>
    <property type="molecule type" value="Genomic_DNA"/>
</dbReference>
<accession>A0A0P0YWW0</accession>
<dbReference type="InterPro" id="IPR049304">
    <property type="entry name" value="Gly_rich_dom"/>
</dbReference>
<evidence type="ECO:0000259" key="1">
    <source>
        <dbReference type="Pfam" id="PF21722"/>
    </source>
</evidence>
<evidence type="ECO:0000313" key="2">
    <source>
        <dbReference type="EMBL" id="BAT25906.1"/>
    </source>
</evidence>